<evidence type="ECO:0000259" key="8">
    <source>
        <dbReference type="PROSITE" id="PS50113"/>
    </source>
</evidence>
<dbReference type="InterPro" id="IPR001789">
    <property type="entry name" value="Sig_transdc_resp-reg_receiver"/>
</dbReference>
<dbReference type="PROSITE" id="PS50112">
    <property type="entry name" value="PAS"/>
    <property type="match status" value="1"/>
</dbReference>
<dbReference type="RefSeq" id="WP_281427735.1">
    <property type="nucleotide sequence ID" value="NZ_AP019782.1"/>
</dbReference>
<feature type="domain" description="PAC" evidence="8">
    <location>
        <begin position="203"/>
        <end position="255"/>
    </location>
</feature>
<dbReference type="InterPro" id="IPR001633">
    <property type="entry name" value="EAL_dom"/>
</dbReference>
<evidence type="ECO:0000259" key="10">
    <source>
        <dbReference type="PROSITE" id="PS50887"/>
    </source>
</evidence>
<dbReference type="EMBL" id="AP019782">
    <property type="protein sequence ID" value="BBL70090.1"/>
    <property type="molecule type" value="Genomic_DNA"/>
</dbReference>
<dbReference type="KEGG" id="moz:MoryE10_06960"/>
<dbReference type="InterPro" id="IPR052155">
    <property type="entry name" value="Biofilm_reg_signaling"/>
</dbReference>
<dbReference type="SMART" id="SM00267">
    <property type="entry name" value="GGDEF"/>
    <property type="match status" value="1"/>
</dbReference>
<keyword evidence="5" id="KW-0597">Phosphoprotein</keyword>
<dbReference type="FunFam" id="3.20.20.450:FF:000001">
    <property type="entry name" value="Cyclic di-GMP phosphodiesterase yahA"/>
    <property type="match status" value="1"/>
</dbReference>
<dbReference type="SMART" id="SM00448">
    <property type="entry name" value="REC"/>
    <property type="match status" value="1"/>
</dbReference>
<keyword evidence="3" id="KW-0973">c-di-GMP</keyword>
<dbReference type="InterPro" id="IPR001610">
    <property type="entry name" value="PAC"/>
</dbReference>
<dbReference type="CDD" id="cd01948">
    <property type="entry name" value="EAL"/>
    <property type="match status" value="1"/>
</dbReference>
<dbReference type="PROSITE" id="PS50110">
    <property type="entry name" value="RESPONSE_REGULATORY"/>
    <property type="match status" value="1"/>
</dbReference>
<feature type="domain" description="GGDEF" evidence="10">
    <location>
        <begin position="287"/>
        <end position="420"/>
    </location>
</feature>
<evidence type="ECO:0000259" key="7">
    <source>
        <dbReference type="PROSITE" id="PS50112"/>
    </source>
</evidence>
<dbReference type="SMART" id="SM00052">
    <property type="entry name" value="EAL"/>
    <property type="match status" value="1"/>
</dbReference>
<dbReference type="Pfam" id="PF00563">
    <property type="entry name" value="EAL"/>
    <property type="match status" value="1"/>
</dbReference>
<name>A0A8D4VPG8_9GAMM</name>
<dbReference type="SMART" id="SM00091">
    <property type="entry name" value="PAS"/>
    <property type="match status" value="1"/>
</dbReference>
<dbReference type="PANTHER" id="PTHR44757">
    <property type="entry name" value="DIGUANYLATE CYCLASE DGCP"/>
    <property type="match status" value="1"/>
</dbReference>
<feature type="domain" description="PAS" evidence="7">
    <location>
        <begin position="130"/>
        <end position="175"/>
    </location>
</feature>
<proteinExistence type="predicted"/>
<reference evidence="11" key="1">
    <citation type="submission" date="2019-06" db="EMBL/GenBank/DDBJ databases">
        <title>Complete genome sequence of Methylogaea oryzae strain JCM16910.</title>
        <authorList>
            <person name="Asakawa S."/>
        </authorList>
    </citation>
    <scope>NUCLEOTIDE SEQUENCE</scope>
    <source>
        <strain evidence="11">E10</strain>
    </source>
</reference>
<dbReference type="InterPro" id="IPR000700">
    <property type="entry name" value="PAS-assoc_C"/>
</dbReference>
<dbReference type="NCBIfam" id="TIGR00229">
    <property type="entry name" value="sensory_box"/>
    <property type="match status" value="1"/>
</dbReference>
<sequence>MEDKPLILLVDDVPVNLHVLAAALKSSYRIKTATSGAAALELVQREDRPQLILLDVMMPGMSGIEVLRRLRENPDTRDIPVIFVSADTSEQSQLDGLDLGAEDYLTKPVVTSVLLARVRNLIQRKQAETQLRLAAHVFEHSGEAIMITDRDNRIIEVNPAFTRLTGYALADVVGQDPRLLASGRTTREDYLGMWRSIRERNFWQGEIWDRNKDGGIYPKLLTITVVRNARGDIDYHIASFADISEQKAAEERIRYVAHHDPLTGLPNRLHLQIVLEQVVAVARRERTEVALMFIDLDRFKVINDTLGHNIGDGLLVEVARRLKSCVRESDVVARLGGDEFVVVLNGDRVIQAAANVAEKILNGFSPSFQVEGHALHTTPSIGISLYPQDGNDIDTLMKRADTAMYHAKEAGRGQFHFYTEAMNRHTQAKLALENSLHNALERDEFVVYYQPQASLLSGRLVGAEALIRWRHPERGLVMPDEFIPIAEENGLILPIGEWVLRQVCRQIRAWLGDGLPPLTIAVNLSARQFRQEDLVERIRGIVEEFAVDPACIELEITESTAMEQADITVELFRALRAAGFCIAIDDFGTGYSSLSYLRRFPVDRLKIDRSFVLDIADDPNDAAIAHAVIKMAASLGLKVVAEGVETDAQRQFLQERGCDYLQGYWYGKPMDAEAFAAFVRTALGKGEMPEA</sequence>
<dbReference type="PROSITE" id="PS50887">
    <property type="entry name" value="GGDEF"/>
    <property type="match status" value="1"/>
</dbReference>
<feature type="domain" description="Response regulatory" evidence="6">
    <location>
        <begin position="6"/>
        <end position="122"/>
    </location>
</feature>
<dbReference type="EC" id="3.1.4.52" evidence="2"/>
<dbReference type="CDD" id="cd01949">
    <property type="entry name" value="GGDEF"/>
    <property type="match status" value="1"/>
</dbReference>
<feature type="domain" description="EAL" evidence="9">
    <location>
        <begin position="429"/>
        <end position="683"/>
    </location>
</feature>
<evidence type="ECO:0000313" key="11">
    <source>
        <dbReference type="EMBL" id="BBL70090.1"/>
    </source>
</evidence>
<protein>
    <recommendedName>
        <fullName evidence="2">cyclic-guanylate-specific phosphodiesterase</fullName>
        <ecNumber evidence="2">3.1.4.52</ecNumber>
    </recommendedName>
</protein>
<evidence type="ECO:0000256" key="1">
    <source>
        <dbReference type="ARBA" id="ARBA00001946"/>
    </source>
</evidence>
<dbReference type="InterPro" id="IPR012226">
    <property type="entry name" value="Diguanyl_cyclase/Pdiesterase"/>
</dbReference>
<evidence type="ECO:0000256" key="3">
    <source>
        <dbReference type="ARBA" id="ARBA00022636"/>
    </source>
</evidence>
<dbReference type="GO" id="GO:0071111">
    <property type="term" value="F:cyclic-guanylate-specific phosphodiesterase activity"/>
    <property type="evidence" value="ECO:0007669"/>
    <property type="project" value="UniProtKB-EC"/>
</dbReference>
<dbReference type="Pfam" id="PF00072">
    <property type="entry name" value="Response_reg"/>
    <property type="match status" value="1"/>
</dbReference>
<evidence type="ECO:0000256" key="5">
    <source>
        <dbReference type="PROSITE-ProRule" id="PRU00169"/>
    </source>
</evidence>
<dbReference type="PROSITE" id="PS50883">
    <property type="entry name" value="EAL"/>
    <property type="match status" value="1"/>
</dbReference>
<dbReference type="AlphaFoldDB" id="A0A8D4VPG8"/>
<dbReference type="PIRSF" id="PIRSF005925">
    <property type="entry name" value="Dos"/>
    <property type="match status" value="1"/>
</dbReference>
<dbReference type="CDD" id="cd00130">
    <property type="entry name" value="PAS"/>
    <property type="match status" value="1"/>
</dbReference>
<dbReference type="InterPro" id="IPR000014">
    <property type="entry name" value="PAS"/>
</dbReference>
<dbReference type="GO" id="GO:0000160">
    <property type="term" value="P:phosphorelay signal transduction system"/>
    <property type="evidence" value="ECO:0007669"/>
    <property type="project" value="InterPro"/>
</dbReference>
<dbReference type="InterPro" id="IPR000160">
    <property type="entry name" value="GGDEF_dom"/>
</dbReference>
<dbReference type="Pfam" id="PF13426">
    <property type="entry name" value="PAS_9"/>
    <property type="match status" value="1"/>
</dbReference>
<dbReference type="Proteomes" id="UP000824988">
    <property type="component" value="Chromosome"/>
</dbReference>
<accession>A0A8D4VPG8</accession>
<dbReference type="PANTHER" id="PTHR44757:SF2">
    <property type="entry name" value="BIOFILM ARCHITECTURE MAINTENANCE PROTEIN MBAA"/>
    <property type="match status" value="1"/>
</dbReference>
<dbReference type="Pfam" id="PF00990">
    <property type="entry name" value="GGDEF"/>
    <property type="match status" value="1"/>
</dbReference>
<evidence type="ECO:0000256" key="2">
    <source>
        <dbReference type="ARBA" id="ARBA00012282"/>
    </source>
</evidence>
<evidence type="ECO:0000259" key="6">
    <source>
        <dbReference type="PROSITE" id="PS50110"/>
    </source>
</evidence>
<comment type="catalytic activity">
    <reaction evidence="4">
        <text>3',3'-c-di-GMP + H2O = 5'-phosphoguanylyl(3'-&gt;5')guanosine + H(+)</text>
        <dbReference type="Rhea" id="RHEA:24902"/>
        <dbReference type="ChEBI" id="CHEBI:15377"/>
        <dbReference type="ChEBI" id="CHEBI:15378"/>
        <dbReference type="ChEBI" id="CHEBI:58754"/>
        <dbReference type="ChEBI" id="CHEBI:58805"/>
        <dbReference type="EC" id="3.1.4.52"/>
    </reaction>
    <physiologicalReaction direction="left-to-right" evidence="4">
        <dbReference type="Rhea" id="RHEA:24903"/>
    </physiologicalReaction>
</comment>
<dbReference type="SMART" id="SM00086">
    <property type="entry name" value="PAC"/>
    <property type="match status" value="1"/>
</dbReference>
<keyword evidence="12" id="KW-1185">Reference proteome</keyword>
<dbReference type="PROSITE" id="PS50113">
    <property type="entry name" value="PAC"/>
    <property type="match status" value="1"/>
</dbReference>
<dbReference type="FunFam" id="3.30.70.270:FF:000001">
    <property type="entry name" value="Diguanylate cyclase domain protein"/>
    <property type="match status" value="1"/>
</dbReference>
<feature type="modified residue" description="4-aspartylphosphate" evidence="5">
    <location>
        <position position="55"/>
    </location>
</feature>
<dbReference type="NCBIfam" id="TIGR00254">
    <property type="entry name" value="GGDEF"/>
    <property type="match status" value="1"/>
</dbReference>
<comment type="cofactor">
    <cofactor evidence="1">
        <name>Mg(2+)</name>
        <dbReference type="ChEBI" id="CHEBI:18420"/>
    </cofactor>
</comment>
<evidence type="ECO:0000313" key="12">
    <source>
        <dbReference type="Proteomes" id="UP000824988"/>
    </source>
</evidence>
<evidence type="ECO:0000259" key="9">
    <source>
        <dbReference type="PROSITE" id="PS50883"/>
    </source>
</evidence>
<organism evidence="11 12">
    <name type="scientific">Methylogaea oryzae</name>
    <dbReference type="NCBI Taxonomy" id="1295382"/>
    <lineage>
        <taxon>Bacteria</taxon>
        <taxon>Pseudomonadati</taxon>
        <taxon>Pseudomonadota</taxon>
        <taxon>Gammaproteobacteria</taxon>
        <taxon>Methylococcales</taxon>
        <taxon>Methylococcaceae</taxon>
        <taxon>Methylogaea</taxon>
    </lineage>
</organism>
<gene>
    <name evidence="11" type="ORF">MoryE10_06960</name>
</gene>
<evidence type="ECO:0000256" key="4">
    <source>
        <dbReference type="ARBA" id="ARBA00051114"/>
    </source>
</evidence>
<dbReference type="GO" id="GO:0071732">
    <property type="term" value="P:cellular response to nitric oxide"/>
    <property type="evidence" value="ECO:0007669"/>
    <property type="project" value="UniProtKB-ARBA"/>
</dbReference>